<dbReference type="NCBIfam" id="TIGR00036">
    <property type="entry name" value="dapB"/>
    <property type="match status" value="1"/>
</dbReference>
<dbReference type="InterPro" id="IPR022663">
    <property type="entry name" value="DapB_C"/>
</dbReference>
<dbReference type="UniPathway" id="UPA00034">
    <property type="reaction ID" value="UER00018"/>
</dbReference>
<evidence type="ECO:0000256" key="3">
    <source>
        <dbReference type="ARBA" id="ARBA00022605"/>
    </source>
</evidence>
<dbReference type="AlphaFoldDB" id="A0A4R3KY28"/>
<dbReference type="EMBL" id="SMAE01000003">
    <property type="protein sequence ID" value="TCS90880.1"/>
    <property type="molecule type" value="Genomic_DNA"/>
</dbReference>
<dbReference type="RefSeq" id="WP_132026614.1">
    <property type="nucleotide sequence ID" value="NZ_CP068564.1"/>
</dbReference>
<feature type="binding site" evidence="9">
    <location>
        <position position="34"/>
    </location>
    <ligand>
        <name>NAD(+)</name>
        <dbReference type="ChEBI" id="CHEBI:57540"/>
    </ligand>
</feature>
<comment type="caution">
    <text evidence="13">The sequence shown here is derived from an EMBL/GenBank/DDBJ whole genome shotgun (WGS) entry which is preliminary data.</text>
</comment>
<evidence type="ECO:0000256" key="9">
    <source>
        <dbReference type="HAMAP-Rule" id="MF_00102"/>
    </source>
</evidence>
<keyword evidence="7 9" id="KW-0520">NAD</keyword>
<keyword evidence="5 9" id="KW-0220">Diaminopimelate biosynthesis</keyword>
<feature type="domain" description="Dihydrodipicolinate reductase N-terminal" evidence="11">
    <location>
        <begin position="3"/>
        <end position="113"/>
    </location>
</feature>
<dbReference type="FunFam" id="3.30.360.10:FF:000004">
    <property type="entry name" value="4-hydroxy-tetrahydrodipicolinate reductase"/>
    <property type="match status" value="1"/>
</dbReference>
<evidence type="ECO:0000256" key="4">
    <source>
        <dbReference type="ARBA" id="ARBA00022857"/>
    </source>
</evidence>
<evidence type="ECO:0000256" key="8">
    <source>
        <dbReference type="ARBA" id="ARBA00023154"/>
    </source>
</evidence>
<feature type="domain" description="Dihydrodipicolinate reductase C-terminal" evidence="12">
    <location>
        <begin position="116"/>
        <end position="250"/>
    </location>
</feature>
<dbReference type="GO" id="GO:0050661">
    <property type="term" value="F:NADP binding"/>
    <property type="evidence" value="ECO:0007669"/>
    <property type="project" value="UniProtKB-UniRule"/>
</dbReference>
<dbReference type="InterPro" id="IPR022664">
    <property type="entry name" value="DapB_N_CS"/>
</dbReference>
<gene>
    <name evidence="9" type="primary">dapB</name>
    <name evidence="13" type="ORF">EDD65_103194</name>
</gene>
<comment type="pathway">
    <text evidence="9">Amino-acid biosynthesis; L-lysine biosynthesis via DAP pathway; (S)-tetrahydrodipicolinate from L-aspartate: step 4/4.</text>
</comment>
<dbReference type="GO" id="GO:0008839">
    <property type="term" value="F:4-hydroxy-tetrahydrodipicolinate reductase"/>
    <property type="evidence" value="ECO:0007669"/>
    <property type="project" value="UniProtKB-UniRule"/>
</dbReference>
<evidence type="ECO:0000256" key="6">
    <source>
        <dbReference type="ARBA" id="ARBA00023002"/>
    </source>
</evidence>
<comment type="caution">
    <text evidence="9">Was originally thought to be a dihydrodipicolinate reductase (DHDPR), catalyzing the conversion of dihydrodipicolinate to tetrahydrodipicolinate. However, it was shown in E.coli that the substrate of the enzymatic reaction is not dihydrodipicolinate (DHDP) but in fact (2S,4S)-4-hydroxy-2,3,4,5-tetrahydrodipicolinic acid (HTPA), the product released by the DapA-catalyzed reaction.</text>
</comment>
<evidence type="ECO:0000313" key="13">
    <source>
        <dbReference type="EMBL" id="TCS90880.1"/>
    </source>
</evidence>
<feature type="binding site" evidence="9">
    <location>
        <position position="35"/>
    </location>
    <ligand>
        <name>NADP(+)</name>
        <dbReference type="ChEBI" id="CHEBI:58349"/>
    </ligand>
</feature>
<keyword evidence="3 9" id="KW-0028">Amino-acid biosynthesis</keyword>
<comment type="function">
    <text evidence="9">Catalyzes the conversion of 4-hydroxy-tetrahydrodipicolinate (HTPA) to tetrahydrodipicolinate.</text>
</comment>
<dbReference type="SUPFAM" id="SSF51735">
    <property type="entry name" value="NAD(P)-binding Rossmann-fold domains"/>
    <property type="match status" value="1"/>
</dbReference>
<keyword evidence="4 9" id="KW-0521">NADP</keyword>
<name>A0A4R3KY28_9FIRM</name>
<comment type="similarity">
    <text evidence="1 9">Belongs to the DapB family.</text>
</comment>
<dbReference type="EC" id="1.17.1.8" evidence="9 10"/>
<keyword evidence="8 9" id="KW-0457">Lysine biosynthesis</keyword>
<comment type="subcellular location">
    <subcellularLocation>
        <location evidence="9">Cytoplasm</location>
    </subcellularLocation>
</comment>
<dbReference type="Gene3D" id="3.30.360.10">
    <property type="entry name" value="Dihydrodipicolinate Reductase, domain 2"/>
    <property type="match status" value="1"/>
</dbReference>
<evidence type="ECO:0000259" key="12">
    <source>
        <dbReference type="Pfam" id="PF05173"/>
    </source>
</evidence>
<evidence type="ECO:0000313" key="14">
    <source>
        <dbReference type="Proteomes" id="UP000294567"/>
    </source>
</evidence>
<evidence type="ECO:0000256" key="7">
    <source>
        <dbReference type="ARBA" id="ARBA00023027"/>
    </source>
</evidence>
<feature type="active site" description="Proton donor" evidence="9">
    <location>
        <position position="147"/>
    </location>
</feature>
<dbReference type="Gene3D" id="3.40.50.720">
    <property type="entry name" value="NAD(P)-binding Rossmann-like Domain"/>
    <property type="match status" value="1"/>
</dbReference>
<evidence type="ECO:0000256" key="1">
    <source>
        <dbReference type="ARBA" id="ARBA00006642"/>
    </source>
</evidence>
<comment type="catalytic activity">
    <reaction evidence="9">
        <text>(S)-2,3,4,5-tetrahydrodipicolinate + NAD(+) + H2O = (2S,4S)-4-hydroxy-2,3,4,5-tetrahydrodipicolinate + NADH + H(+)</text>
        <dbReference type="Rhea" id="RHEA:35323"/>
        <dbReference type="ChEBI" id="CHEBI:15377"/>
        <dbReference type="ChEBI" id="CHEBI:15378"/>
        <dbReference type="ChEBI" id="CHEBI:16845"/>
        <dbReference type="ChEBI" id="CHEBI:57540"/>
        <dbReference type="ChEBI" id="CHEBI:57945"/>
        <dbReference type="ChEBI" id="CHEBI:67139"/>
        <dbReference type="EC" id="1.17.1.8"/>
    </reaction>
</comment>
<dbReference type="PROSITE" id="PS01298">
    <property type="entry name" value="DAPB"/>
    <property type="match status" value="1"/>
</dbReference>
<dbReference type="GO" id="GO:0016726">
    <property type="term" value="F:oxidoreductase activity, acting on CH or CH2 groups, NAD or NADP as acceptor"/>
    <property type="evidence" value="ECO:0007669"/>
    <property type="project" value="UniProtKB-UniRule"/>
</dbReference>
<dbReference type="Proteomes" id="UP000294567">
    <property type="component" value="Unassembled WGS sequence"/>
</dbReference>
<evidence type="ECO:0000256" key="2">
    <source>
        <dbReference type="ARBA" id="ARBA00022490"/>
    </source>
</evidence>
<dbReference type="SUPFAM" id="SSF55347">
    <property type="entry name" value="Glyceraldehyde-3-phosphate dehydrogenase-like, C-terminal domain"/>
    <property type="match status" value="1"/>
</dbReference>
<feature type="active site" description="Proton donor/acceptor" evidence="9">
    <location>
        <position position="143"/>
    </location>
</feature>
<comment type="subunit">
    <text evidence="9">Homotetramer.</text>
</comment>
<dbReference type="PANTHER" id="PTHR20836">
    <property type="entry name" value="DIHYDRODIPICOLINATE REDUCTASE"/>
    <property type="match status" value="1"/>
</dbReference>
<feature type="binding site" evidence="9">
    <location>
        <begin position="8"/>
        <end position="13"/>
    </location>
    <ligand>
        <name>NAD(+)</name>
        <dbReference type="ChEBI" id="CHEBI:57540"/>
    </ligand>
</feature>
<dbReference type="InterPro" id="IPR036291">
    <property type="entry name" value="NAD(P)-bd_dom_sf"/>
</dbReference>
<comment type="catalytic activity">
    <reaction evidence="9">
        <text>(S)-2,3,4,5-tetrahydrodipicolinate + NADP(+) + H2O = (2S,4S)-4-hydroxy-2,3,4,5-tetrahydrodipicolinate + NADPH + H(+)</text>
        <dbReference type="Rhea" id="RHEA:35331"/>
        <dbReference type="ChEBI" id="CHEBI:15377"/>
        <dbReference type="ChEBI" id="CHEBI:15378"/>
        <dbReference type="ChEBI" id="CHEBI:16845"/>
        <dbReference type="ChEBI" id="CHEBI:57783"/>
        <dbReference type="ChEBI" id="CHEBI:58349"/>
        <dbReference type="ChEBI" id="CHEBI:67139"/>
        <dbReference type="EC" id="1.17.1.8"/>
    </reaction>
</comment>
<dbReference type="OrthoDB" id="9790352at2"/>
<dbReference type="InterPro" id="IPR000846">
    <property type="entry name" value="DapB_N"/>
</dbReference>
<keyword evidence="6 9" id="KW-0560">Oxidoreductase</keyword>
<dbReference type="PANTHER" id="PTHR20836:SF7">
    <property type="entry name" value="4-HYDROXY-TETRAHYDRODIPICOLINATE REDUCTASE"/>
    <property type="match status" value="1"/>
</dbReference>
<dbReference type="HAMAP" id="MF_00102">
    <property type="entry name" value="DapB"/>
    <property type="match status" value="1"/>
</dbReference>
<feature type="binding site" evidence="9">
    <location>
        <begin position="86"/>
        <end position="88"/>
    </location>
    <ligand>
        <name>NAD(+)</name>
        <dbReference type="ChEBI" id="CHEBI:57540"/>
    </ligand>
</feature>
<feature type="binding site" evidence="9">
    <location>
        <begin position="110"/>
        <end position="113"/>
    </location>
    <ligand>
        <name>NAD(+)</name>
        <dbReference type="ChEBI" id="CHEBI:57540"/>
    </ligand>
</feature>
<dbReference type="InterPro" id="IPR023940">
    <property type="entry name" value="DHDPR_bac"/>
</dbReference>
<dbReference type="GO" id="GO:0005829">
    <property type="term" value="C:cytosol"/>
    <property type="evidence" value="ECO:0007669"/>
    <property type="project" value="TreeGrafter"/>
</dbReference>
<feature type="binding site" evidence="9">
    <location>
        <position position="144"/>
    </location>
    <ligand>
        <name>(S)-2,3,4,5-tetrahydrodipicolinate</name>
        <dbReference type="ChEBI" id="CHEBI:16845"/>
    </ligand>
</feature>
<protein>
    <recommendedName>
        <fullName evidence="9 10">4-hydroxy-tetrahydrodipicolinate reductase</fullName>
        <shortName evidence="9">HTPA reductase</shortName>
        <ecNumber evidence="9 10">1.17.1.8</ecNumber>
    </recommendedName>
</protein>
<dbReference type="CDD" id="cd02274">
    <property type="entry name" value="DHDPR_N"/>
    <property type="match status" value="1"/>
</dbReference>
<accession>A0A4R3KY28</accession>
<keyword evidence="14" id="KW-1185">Reference proteome</keyword>
<dbReference type="Pfam" id="PF01113">
    <property type="entry name" value="DapB_N"/>
    <property type="match status" value="1"/>
</dbReference>
<evidence type="ECO:0000259" key="11">
    <source>
        <dbReference type="Pfam" id="PF01113"/>
    </source>
</evidence>
<dbReference type="PIRSF" id="PIRSF000161">
    <property type="entry name" value="DHPR"/>
    <property type="match status" value="1"/>
</dbReference>
<dbReference type="GO" id="GO:0051287">
    <property type="term" value="F:NAD binding"/>
    <property type="evidence" value="ECO:0007669"/>
    <property type="project" value="UniProtKB-UniRule"/>
</dbReference>
<reference evidence="13 14" key="1">
    <citation type="submission" date="2019-03" db="EMBL/GenBank/DDBJ databases">
        <title>Genomic Encyclopedia of Type Strains, Phase IV (KMG-IV): sequencing the most valuable type-strain genomes for metagenomic binning, comparative biology and taxonomic classification.</title>
        <authorList>
            <person name="Goeker M."/>
        </authorList>
    </citation>
    <scope>NUCLEOTIDE SEQUENCE [LARGE SCALE GENOMIC DNA]</scope>
    <source>
        <strain evidence="13 14">DSM 26752</strain>
    </source>
</reference>
<feature type="binding site" evidence="9">
    <location>
        <begin position="153"/>
        <end position="154"/>
    </location>
    <ligand>
        <name>(S)-2,3,4,5-tetrahydrodipicolinate</name>
        <dbReference type="ChEBI" id="CHEBI:16845"/>
    </ligand>
</feature>
<proteinExistence type="inferred from homology"/>
<evidence type="ECO:0000256" key="10">
    <source>
        <dbReference type="NCBIfam" id="TIGR00036"/>
    </source>
</evidence>
<dbReference type="GO" id="GO:0019877">
    <property type="term" value="P:diaminopimelate biosynthetic process"/>
    <property type="evidence" value="ECO:0007669"/>
    <property type="project" value="UniProtKB-UniRule"/>
</dbReference>
<organism evidence="13 14">
    <name type="scientific">Keratinibaculum paraultunense</name>
    <dbReference type="NCBI Taxonomy" id="1278232"/>
    <lineage>
        <taxon>Bacteria</taxon>
        <taxon>Bacillati</taxon>
        <taxon>Bacillota</taxon>
        <taxon>Tissierellia</taxon>
        <taxon>Tissierellales</taxon>
        <taxon>Tepidimicrobiaceae</taxon>
        <taxon>Keratinibaculum</taxon>
    </lineage>
</organism>
<evidence type="ECO:0000256" key="5">
    <source>
        <dbReference type="ARBA" id="ARBA00022915"/>
    </source>
</evidence>
<dbReference type="GO" id="GO:0009089">
    <property type="term" value="P:lysine biosynthetic process via diaminopimelate"/>
    <property type="evidence" value="ECO:0007669"/>
    <property type="project" value="UniProtKB-UniRule"/>
</dbReference>
<dbReference type="Pfam" id="PF05173">
    <property type="entry name" value="DapB_C"/>
    <property type="match status" value="1"/>
</dbReference>
<keyword evidence="2 9" id="KW-0963">Cytoplasm</keyword>
<sequence length="252" mass="27818">MLKVVISGYLGQMGQTISKLISAREDMELVGGIDKNASSYNGNIDIYENILDFNKKCDVIIDFSHPSSIDNLINYAILNNTPLVIGTTGYGEKEIDKLKEASKNIPIFYSANMSLGINLILSLVSKAASILGEDFDIEIIEKHHNKKIDAPSGTAYMIANEINKVFNNNKSYTFGRHTKNNKRTPDEIGIHAIRGGTIVGEHTVLFAGLDEIIEIKHSAYSKNVFAKGALTAAEFIVNKEKGLYNMKDMINK</sequence>